<organism evidence="3 4">
    <name type="scientific">Ephemerocybe angulata</name>
    <dbReference type="NCBI Taxonomy" id="980116"/>
    <lineage>
        <taxon>Eukaryota</taxon>
        <taxon>Fungi</taxon>
        <taxon>Dikarya</taxon>
        <taxon>Basidiomycota</taxon>
        <taxon>Agaricomycotina</taxon>
        <taxon>Agaricomycetes</taxon>
        <taxon>Agaricomycetidae</taxon>
        <taxon>Agaricales</taxon>
        <taxon>Agaricineae</taxon>
        <taxon>Psathyrellaceae</taxon>
        <taxon>Ephemerocybe</taxon>
    </lineage>
</organism>
<dbReference type="Pfam" id="PF20152">
    <property type="entry name" value="DUF6534"/>
    <property type="match status" value="1"/>
</dbReference>
<dbReference type="EMBL" id="JACGCI010000123">
    <property type="protein sequence ID" value="KAF6744347.1"/>
    <property type="molecule type" value="Genomic_DNA"/>
</dbReference>
<sequence>MDIGTRQYRALGSLLSYFFSGVFFIQLFVYFTEFARNDRKFFVGLVLAISVAEILHLIMTTHTAYTIIAQGFGDLSALASSPWSGSALPFLNGFVSFCVQLFFACSFDWGWILTLLKHSNRTVIVWLSGTVACDVLMTGSIIIVLIFYKRSTTYRKSKTMIDTFIAHTIENGALTTVFAALNLVFFLVYPDNYMYICLEFMLGRLYANVLMSTLNRRDRSSVTGTAPEMTDKSTTGQAMPLTNLRTLRNSANITNPRAIRC</sequence>
<keyword evidence="1" id="KW-0812">Transmembrane</keyword>
<accession>A0A8H6LXK5</accession>
<keyword evidence="1" id="KW-0472">Membrane</keyword>
<proteinExistence type="predicted"/>
<name>A0A8H6LXK5_9AGAR</name>
<evidence type="ECO:0000256" key="1">
    <source>
        <dbReference type="SAM" id="Phobius"/>
    </source>
</evidence>
<dbReference type="OrthoDB" id="3223377at2759"/>
<feature type="domain" description="DUF6534" evidence="2">
    <location>
        <begin position="130"/>
        <end position="218"/>
    </location>
</feature>
<protein>
    <recommendedName>
        <fullName evidence="2">DUF6534 domain-containing protein</fullName>
    </recommendedName>
</protein>
<keyword evidence="4" id="KW-1185">Reference proteome</keyword>
<dbReference type="InterPro" id="IPR045339">
    <property type="entry name" value="DUF6534"/>
</dbReference>
<feature type="transmembrane region" description="Helical" evidence="1">
    <location>
        <begin position="12"/>
        <end position="31"/>
    </location>
</feature>
<dbReference type="PANTHER" id="PTHR40465:SF1">
    <property type="entry name" value="DUF6534 DOMAIN-CONTAINING PROTEIN"/>
    <property type="match status" value="1"/>
</dbReference>
<feature type="transmembrane region" description="Helical" evidence="1">
    <location>
        <begin position="124"/>
        <end position="148"/>
    </location>
</feature>
<dbReference type="Proteomes" id="UP000521943">
    <property type="component" value="Unassembled WGS sequence"/>
</dbReference>
<keyword evidence="1" id="KW-1133">Transmembrane helix</keyword>
<comment type="caution">
    <text evidence="3">The sequence shown here is derived from an EMBL/GenBank/DDBJ whole genome shotgun (WGS) entry which is preliminary data.</text>
</comment>
<dbReference type="PANTHER" id="PTHR40465">
    <property type="entry name" value="CHROMOSOME 1, WHOLE GENOME SHOTGUN SEQUENCE"/>
    <property type="match status" value="1"/>
</dbReference>
<feature type="transmembrane region" description="Helical" evidence="1">
    <location>
        <begin position="89"/>
        <end position="112"/>
    </location>
</feature>
<evidence type="ECO:0000313" key="3">
    <source>
        <dbReference type="EMBL" id="KAF6744347.1"/>
    </source>
</evidence>
<feature type="transmembrane region" description="Helical" evidence="1">
    <location>
        <begin position="169"/>
        <end position="187"/>
    </location>
</feature>
<evidence type="ECO:0000259" key="2">
    <source>
        <dbReference type="Pfam" id="PF20152"/>
    </source>
</evidence>
<evidence type="ECO:0000313" key="4">
    <source>
        <dbReference type="Proteomes" id="UP000521943"/>
    </source>
</evidence>
<gene>
    <name evidence="3" type="ORF">DFP72DRAFT_1078726</name>
</gene>
<reference evidence="3 4" key="1">
    <citation type="submission" date="2020-07" db="EMBL/GenBank/DDBJ databases">
        <title>Comparative genomics of pyrophilous fungi reveals a link between fire events and developmental genes.</title>
        <authorList>
            <consortium name="DOE Joint Genome Institute"/>
            <person name="Steindorff A.S."/>
            <person name="Carver A."/>
            <person name="Calhoun S."/>
            <person name="Stillman K."/>
            <person name="Liu H."/>
            <person name="Lipzen A."/>
            <person name="Pangilinan J."/>
            <person name="Labutti K."/>
            <person name="Bruns T.D."/>
            <person name="Grigoriev I.V."/>
        </authorList>
    </citation>
    <scope>NUCLEOTIDE SEQUENCE [LARGE SCALE GENOMIC DNA]</scope>
    <source>
        <strain evidence="3 4">CBS 144469</strain>
    </source>
</reference>
<feature type="transmembrane region" description="Helical" evidence="1">
    <location>
        <begin position="43"/>
        <end position="68"/>
    </location>
</feature>
<dbReference type="AlphaFoldDB" id="A0A8H6LXK5"/>